<comment type="caution">
    <text evidence="1">The sequence shown here is derived from an EMBL/GenBank/DDBJ whole genome shotgun (WGS) entry which is preliminary data.</text>
</comment>
<reference evidence="1" key="1">
    <citation type="submission" date="2021-02" db="EMBL/GenBank/DDBJ databases">
        <authorList>
            <person name="Dougan E. K."/>
            <person name="Rhodes N."/>
            <person name="Thang M."/>
            <person name="Chan C."/>
        </authorList>
    </citation>
    <scope>NUCLEOTIDE SEQUENCE</scope>
</reference>
<evidence type="ECO:0008006" key="3">
    <source>
        <dbReference type="Google" id="ProtNLM"/>
    </source>
</evidence>
<organism evidence="1 2">
    <name type="scientific">Symbiodinium natans</name>
    <dbReference type="NCBI Taxonomy" id="878477"/>
    <lineage>
        <taxon>Eukaryota</taxon>
        <taxon>Sar</taxon>
        <taxon>Alveolata</taxon>
        <taxon>Dinophyceae</taxon>
        <taxon>Suessiales</taxon>
        <taxon>Symbiodiniaceae</taxon>
        <taxon>Symbiodinium</taxon>
    </lineage>
</organism>
<dbReference type="Gene3D" id="3.90.79.10">
    <property type="entry name" value="Nucleoside Triphosphate Pyrophosphohydrolase"/>
    <property type="match status" value="1"/>
</dbReference>
<accession>A0A812RDY5</accession>
<dbReference type="Proteomes" id="UP000604046">
    <property type="component" value="Unassembled WGS sequence"/>
</dbReference>
<dbReference type="OrthoDB" id="444006at2759"/>
<keyword evidence="2" id="KW-1185">Reference proteome</keyword>
<evidence type="ECO:0000313" key="2">
    <source>
        <dbReference type="Proteomes" id="UP000604046"/>
    </source>
</evidence>
<dbReference type="SUPFAM" id="SSF55811">
    <property type="entry name" value="Nudix"/>
    <property type="match status" value="1"/>
</dbReference>
<evidence type="ECO:0000313" key="1">
    <source>
        <dbReference type="EMBL" id="CAE7436562.1"/>
    </source>
</evidence>
<protein>
    <recommendedName>
        <fullName evidence="3">Nudix hydrolase domain-containing protein</fullName>
    </recommendedName>
</protein>
<sequence length="204" mass="22500">MAEVGPHLLLDMQETSFKYVIYTHLSDAGKQMAAGRRSGACGLMALTETSDGLLVFGQRSQYVGAFPGYFHCVPAGVVDAPDLLHIVQKELDEEAGVDWSGVCRCDFFALLDTGAEQGHKYEFVLHLRLGLSASEVFRRYQSATDKKEHEAFLFLWNGSQTARGEVPNDLPVVDVADFLSGDYLITDVARRSLQLFQESAGCRT</sequence>
<dbReference type="EMBL" id="CAJNDS010002332">
    <property type="protein sequence ID" value="CAE7436562.1"/>
    <property type="molecule type" value="Genomic_DNA"/>
</dbReference>
<proteinExistence type="predicted"/>
<dbReference type="InterPro" id="IPR015797">
    <property type="entry name" value="NUDIX_hydrolase-like_dom_sf"/>
</dbReference>
<gene>
    <name evidence="1" type="ORF">SNAT2548_LOCUS23721</name>
</gene>
<name>A0A812RDY5_9DINO</name>
<dbReference type="AlphaFoldDB" id="A0A812RDY5"/>